<evidence type="ECO:0000256" key="4">
    <source>
        <dbReference type="ARBA" id="ARBA00048819"/>
    </source>
</evidence>
<dbReference type="Pfam" id="PF04107">
    <property type="entry name" value="GCS2"/>
    <property type="match status" value="1"/>
</dbReference>
<reference evidence="7 9" key="2">
    <citation type="submission" date="2020-08" db="EMBL/GenBank/DDBJ databases">
        <title>Sequencing the genomes of 1000 actinobacteria strains.</title>
        <authorList>
            <person name="Klenk H.-P."/>
        </authorList>
    </citation>
    <scope>NUCLEOTIDE SEQUENCE [LARGE SCALE GENOMIC DNA]</scope>
    <source>
        <strain evidence="7 9">DSM 21065</strain>
    </source>
</reference>
<dbReference type="EC" id="6.3.2.2" evidence="5"/>
<gene>
    <name evidence="7" type="ORF">BJ997_001311</name>
    <name evidence="6" type="ORF">GY21_15660</name>
</gene>
<dbReference type="GO" id="GO:0004357">
    <property type="term" value="F:glutamate-cysteine ligase activity"/>
    <property type="evidence" value="ECO:0007669"/>
    <property type="project" value="UniProtKB-EC"/>
</dbReference>
<dbReference type="Proteomes" id="UP000561726">
    <property type="component" value="Unassembled WGS sequence"/>
</dbReference>
<dbReference type="NCBIfam" id="TIGR02050">
    <property type="entry name" value="gshA_cyan_rel"/>
    <property type="match status" value="1"/>
</dbReference>
<evidence type="ECO:0000313" key="8">
    <source>
        <dbReference type="Proteomes" id="UP000029864"/>
    </source>
</evidence>
<dbReference type="InterPro" id="IPR006336">
    <property type="entry name" value="GCS2"/>
</dbReference>
<evidence type="ECO:0000256" key="1">
    <source>
        <dbReference type="ARBA" id="ARBA00022598"/>
    </source>
</evidence>
<accession>A0A099J2V4</accession>
<organism evidence="6 8">
    <name type="scientific">Cryobacterium roopkundense</name>
    <dbReference type="NCBI Taxonomy" id="1001240"/>
    <lineage>
        <taxon>Bacteria</taxon>
        <taxon>Bacillati</taxon>
        <taxon>Actinomycetota</taxon>
        <taxon>Actinomycetes</taxon>
        <taxon>Micrococcales</taxon>
        <taxon>Microbacteriaceae</taxon>
        <taxon>Cryobacterium</taxon>
    </lineage>
</organism>
<sequence>MRTFGLEEEFMFLDRVQLRPLNVGSQVLARLRGTPRPSHFVHREFLASQIERSSPVFTHLAQAEADLLTFRSRLAAAATEYQAVAAGVGTPFQAEGWPEITETARYHRVGEEFRGLVPDHLINGLHVHVGIPNREAGVQTLNRIRVWLPTLLALSVNSPFWQGRDTGFSSWRSLHARRWPTAGCPPPTTAAADYDSRTRRLVGVGGTYDLHTIWWSARLAERYPTVEVRVCDAQLDAAGTLLLTALIRALVSTALADAERGTPPIHVDQELLDASLWHAARDGVRDGLLNPVTGALEPAANVVAALLHTVDHALDQAGDGDRVRVLLERLRRLGSGAQRQRAALHEGGRAGLVALFERSATAHC</sequence>
<dbReference type="EMBL" id="JACHBQ010000001">
    <property type="protein sequence ID" value="MBB5640763.1"/>
    <property type="molecule type" value="Genomic_DNA"/>
</dbReference>
<evidence type="ECO:0000256" key="3">
    <source>
        <dbReference type="ARBA" id="ARBA00022840"/>
    </source>
</evidence>
<dbReference type="AlphaFoldDB" id="A0A099J2V4"/>
<keyword evidence="3 5" id="KW-0067">ATP-binding</keyword>
<dbReference type="InterPro" id="IPR050141">
    <property type="entry name" value="GCL_type2/YbdK_subfam"/>
</dbReference>
<dbReference type="NCBIfam" id="NF010041">
    <property type="entry name" value="PRK13517.1-1"/>
    <property type="match status" value="1"/>
</dbReference>
<proteinExistence type="inferred from homology"/>
<protein>
    <recommendedName>
        <fullName evidence="5">Putative glutamate--cysteine ligase 2</fullName>
        <ecNumber evidence="5">6.3.2.2</ecNumber>
    </recommendedName>
    <alternativeName>
        <fullName evidence="5">Gamma-glutamylcysteine synthetase 2</fullName>
        <shortName evidence="5">GCS 2</shortName>
        <shortName evidence="5">Gamma-GCS 2</shortName>
    </alternativeName>
</protein>
<keyword evidence="2 5" id="KW-0547">Nucleotide-binding</keyword>
<dbReference type="SUPFAM" id="SSF55931">
    <property type="entry name" value="Glutamine synthetase/guanido kinase"/>
    <property type="match status" value="1"/>
</dbReference>
<dbReference type="eggNOG" id="COG2170">
    <property type="taxonomic scope" value="Bacteria"/>
</dbReference>
<dbReference type="PANTHER" id="PTHR36510">
    <property type="entry name" value="GLUTAMATE--CYSTEINE LIGASE 2-RELATED"/>
    <property type="match status" value="1"/>
</dbReference>
<evidence type="ECO:0000256" key="5">
    <source>
        <dbReference type="HAMAP-Rule" id="MF_01609"/>
    </source>
</evidence>
<dbReference type="GO" id="GO:0042398">
    <property type="term" value="P:modified amino acid biosynthetic process"/>
    <property type="evidence" value="ECO:0007669"/>
    <property type="project" value="InterPro"/>
</dbReference>
<dbReference type="GO" id="GO:0005524">
    <property type="term" value="F:ATP binding"/>
    <property type="evidence" value="ECO:0007669"/>
    <property type="project" value="UniProtKB-KW"/>
</dbReference>
<evidence type="ECO:0000313" key="9">
    <source>
        <dbReference type="Proteomes" id="UP000561726"/>
    </source>
</evidence>
<dbReference type="Proteomes" id="UP000029864">
    <property type="component" value="Unassembled WGS sequence"/>
</dbReference>
<evidence type="ECO:0000313" key="6">
    <source>
        <dbReference type="EMBL" id="KGJ72400.1"/>
    </source>
</evidence>
<dbReference type="Gene3D" id="3.30.590.20">
    <property type="match status" value="1"/>
</dbReference>
<comment type="catalytic activity">
    <reaction evidence="4 5">
        <text>L-cysteine + L-glutamate + ATP = gamma-L-glutamyl-L-cysteine + ADP + phosphate + H(+)</text>
        <dbReference type="Rhea" id="RHEA:13285"/>
        <dbReference type="ChEBI" id="CHEBI:15378"/>
        <dbReference type="ChEBI" id="CHEBI:29985"/>
        <dbReference type="ChEBI" id="CHEBI:30616"/>
        <dbReference type="ChEBI" id="CHEBI:35235"/>
        <dbReference type="ChEBI" id="CHEBI:43474"/>
        <dbReference type="ChEBI" id="CHEBI:58173"/>
        <dbReference type="ChEBI" id="CHEBI:456216"/>
        <dbReference type="EC" id="6.3.2.2"/>
    </reaction>
</comment>
<dbReference type="PANTHER" id="PTHR36510:SF1">
    <property type="entry name" value="GLUTAMATE--CYSTEINE LIGASE 2-RELATED"/>
    <property type="match status" value="1"/>
</dbReference>
<dbReference type="RefSeq" id="WP_035838010.1">
    <property type="nucleotide sequence ID" value="NZ_JACHBQ010000001.1"/>
</dbReference>
<keyword evidence="8" id="KW-1185">Reference proteome</keyword>
<comment type="function">
    <text evidence="5">ATP-dependent carboxylate-amine ligase which exhibits weak glutamate--cysteine ligase activity.</text>
</comment>
<evidence type="ECO:0000313" key="7">
    <source>
        <dbReference type="EMBL" id="MBB5640763.1"/>
    </source>
</evidence>
<keyword evidence="1 5" id="KW-0436">Ligase</keyword>
<dbReference type="HAMAP" id="MF_01609">
    <property type="entry name" value="Glu_cys_ligase_2"/>
    <property type="match status" value="1"/>
</dbReference>
<dbReference type="EMBL" id="JPXF01000075">
    <property type="protein sequence ID" value="KGJ72400.1"/>
    <property type="molecule type" value="Genomic_DNA"/>
</dbReference>
<comment type="similarity">
    <text evidence="5">Belongs to the glutamate--cysteine ligase type 2 family. YbdK subfamily.</text>
</comment>
<dbReference type="InterPro" id="IPR014746">
    <property type="entry name" value="Gln_synth/guanido_kin_cat_dom"/>
</dbReference>
<name>A0A099J2V4_9MICO</name>
<dbReference type="InterPro" id="IPR011793">
    <property type="entry name" value="YbdK"/>
</dbReference>
<dbReference type="OrthoDB" id="9769628at2"/>
<evidence type="ECO:0000256" key="2">
    <source>
        <dbReference type="ARBA" id="ARBA00022741"/>
    </source>
</evidence>
<comment type="caution">
    <text evidence="6">The sequence shown here is derived from an EMBL/GenBank/DDBJ whole genome shotgun (WGS) entry which is preliminary data.</text>
</comment>
<reference evidence="6 8" key="1">
    <citation type="submission" date="2014-08" db="EMBL/GenBank/DDBJ databases">
        <authorList>
            <person name="Sisinthy S."/>
        </authorList>
    </citation>
    <scope>NUCLEOTIDE SEQUENCE [LARGE SCALE GENOMIC DNA]</scope>
    <source>
        <strain evidence="6 8">RuG17</strain>
    </source>
</reference>
<dbReference type="STRING" id="1001240.GY21_15660"/>